<feature type="domain" description="Zinc-ribbon" evidence="3">
    <location>
        <begin position="4"/>
        <end position="24"/>
    </location>
</feature>
<feature type="compositionally biased region" description="Pro residues" evidence="1">
    <location>
        <begin position="579"/>
        <end position="593"/>
    </location>
</feature>
<feature type="region of interest" description="Disordered" evidence="1">
    <location>
        <begin position="650"/>
        <end position="705"/>
    </location>
</feature>
<organism evidence="4">
    <name type="scientific">Streptomyces sp. NBC_00119</name>
    <dbReference type="NCBI Taxonomy" id="2975659"/>
    <lineage>
        <taxon>Bacteria</taxon>
        <taxon>Bacillati</taxon>
        <taxon>Actinomycetota</taxon>
        <taxon>Actinomycetes</taxon>
        <taxon>Kitasatosporales</taxon>
        <taxon>Streptomycetaceae</taxon>
        <taxon>Streptomyces</taxon>
    </lineage>
</organism>
<keyword evidence="2" id="KW-1133">Transmembrane helix</keyword>
<keyword evidence="2" id="KW-0812">Transmembrane</keyword>
<dbReference type="EMBL" id="CP108195">
    <property type="protein sequence ID" value="WTS13711.1"/>
    <property type="molecule type" value="Genomic_DNA"/>
</dbReference>
<gene>
    <name evidence="4" type="ORF">OHU69_23240</name>
</gene>
<feature type="transmembrane region" description="Helical" evidence="2">
    <location>
        <begin position="430"/>
        <end position="451"/>
    </location>
</feature>
<feature type="transmembrane region" description="Helical" evidence="2">
    <location>
        <begin position="171"/>
        <end position="192"/>
    </location>
</feature>
<feature type="transmembrane region" description="Helical" evidence="2">
    <location>
        <begin position="622"/>
        <end position="644"/>
    </location>
</feature>
<evidence type="ECO:0000256" key="2">
    <source>
        <dbReference type="SAM" id="Phobius"/>
    </source>
</evidence>
<feature type="transmembrane region" description="Helical" evidence="2">
    <location>
        <begin position="471"/>
        <end position="492"/>
    </location>
</feature>
<feature type="compositionally biased region" description="Low complexity" evidence="1">
    <location>
        <begin position="566"/>
        <end position="578"/>
    </location>
</feature>
<evidence type="ECO:0000259" key="3">
    <source>
        <dbReference type="Pfam" id="PF13240"/>
    </source>
</evidence>
<dbReference type="AlphaFoldDB" id="A0AAU1U8I4"/>
<feature type="transmembrane region" description="Helical" evidence="2">
    <location>
        <begin position="89"/>
        <end position="109"/>
    </location>
</feature>
<dbReference type="PANTHER" id="PTHR24216:SF65">
    <property type="entry name" value="PAXILLIN-LIKE PROTEIN 1"/>
    <property type="match status" value="1"/>
</dbReference>
<feature type="compositionally biased region" description="Low complexity" evidence="1">
    <location>
        <begin position="513"/>
        <end position="533"/>
    </location>
</feature>
<evidence type="ECO:0000256" key="1">
    <source>
        <dbReference type="SAM" id="MobiDB-lite"/>
    </source>
</evidence>
<name>A0AAU1U8I4_9ACTN</name>
<sequence length="850" mass="86132">MASFCPHCGAQAPDEARFCMKCGRERTPEREPTVQGPAAPPAAPPGRPPVPPLAPPTAPPPAFAPGGPSPVGAFFGRAFRGDWAGSAQAALWPVGLLVVASVALALPSYGQGSDVVVGFGDRMRISLALLLQSLGGGFEVSASGGSSSFGGGGSPFGSGGGDMGAELSGGAALSLVPLTVTALWILALWIGVRVLRSRLRTRATSPAVPGGHPVPGTSGPGTPGLEAALRVALLVTAGVLVLGLFAQPSIQGVRISSSPVLAALGALLISLAVAAGTLHRDDLAQWLAARPAALALVRATGTALRALAVVLVICSIAAFISVAQIDDLGEVSDVSDLGQADLSPLVVALLVLPNLGAMALGLGWGAPISFEAGGSSTYGGGYQHQSFGLSELGDVTNSWAVVGVLALGTVCALTVGVMAARRSADRREQLLSAGIFLCLFLLLGALGGLGVRATGTASDLGGSGTGSAGVGLGMAEALLFGLLWVFAAAFLAPYLMQMAGARTGIVPEPQVPPGAFGPAPDAPAPDALAPDAPVQAYPASAAPVQAPTAPEAPDEPPAPNDPPNPAAAAALPTATAAPGPTPTPPPGPSPGPAPAALYDPHTFQLGVQPAAAPAKSPRRAGIWVATIAGAFVIGGGVAAGVLLLQNNGGKDDKAGRDDKPAVSTEQPATSQAPTPAPSPTPSATPDRATDATPSTPPDATVPSGYRKAVDPMGFSFVIPDVWSRQGVQNGSQITYAGSTGAEHYLIGVIPDAGYTSYGNVLNMEKHAEEDKKKQDYQRIDLRRNTFQGRPGAIWEYTYRDEGGRTMHGIDQSYVAEDGTEYTIFLVGQQDVWADLKRTYRTGLESWRLTY</sequence>
<reference evidence="4" key="1">
    <citation type="submission" date="2022-10" db="EMBL/GenBank/DDBJ databases">
        <title>The complete genomes of actinobacterial strains from the NBC collection.</title>
        <authorList>
            <person name="Joergensen T.S."/>
            <person name="Alvarez Arevalo M."/>
            <person name="Sterndorff E.B."/>
            <person name="Faurdal D."/>
            <person name="Vuksanovic O."/>
            <person name="Mourched A.-S."/>
            <person name="Charusanti P."/>
            <person name="Shaw S."/>
            <person name="Blin K."/>
            <person name="Weber T."/>
        </authorList>
    </citation>
    <scope>NUCLEOTIDE SEQUENCE</scope>
    <source>
        <strain evidence="4">NBC_00119</strain>
    </source>
</reference>
<evidence type="ECO:0000313" key="4">
    <source>
        <dbReference type="EMBL" id="WTS13711.1"/>
    </source>
</evidence>
<feature type="compositionally biased region" description="Basic and acidic residues" evidence="1">
    <location>
        <begin position="650"/>
        <end position="660"/>
    </location>
</feature>
<dbReference type="InterPro" id="IPR026870">
    <property type="entry name" value="Zinc_ribbon_dom"/>
</dbReference>
<accession>A0AAU1U8I4</accession>
<dbReference type="PANTHER" id="PTHR24216">
    <property type="entry name" value="PAXILLIN-RELATED"/>
    <property type="match status" value="1"/>
</dbReference>
<feature type="region of interest" description="Disordered" evidence="1">
    <location>
        <begin position="26"/>
        <end position="65"/>
    </location>
</feature>
<proteinExistence type="predicted"/>
<feature type="region of interest" description="Disordered" evidence="1">
    <location>
        <begin position="511"/>
        <end position="599"/>
    </location>
</feature>
<feature type="transmembrane region" description="Helical" evidence="2">
    <location>
        <begin position="306"/>
        <end position="325"/>
    </location>
</feature>
<protein>
    <submittedName>
        <fullName evidence="4">Zinc ribbon domain-containing protein</fullName>
    </submittedName>
</protein>
<feature type="transmembrane region" description="Helical" evidence="2">
    <location>
        <begin position="399"/>
        <end position="418"/>
    </location>
</feature>
<feature type="transmembrane region" description="Helical" evidence="2">
    <location>
        <begin position="258"/>
        <end position="278"/>
    </location>
</feature>
<feature type="compositionally biased region" description="Pro residues" evidence="1">
    <location>
        <begin position="38"/>
        <end position="63"/>
    </location>
</feature>
<feature type="compositionally biased region" description="Pro residues" evidence="1">
    <location>
        <begin position="555"/>
        <end position="565"/>
    </location>
</feature>
<keyword evidence="2" id="KW-0472">Membrane</keyword>
<dbReference type="Pfam" id="PF13240">
    <property type="entry name" value="Zn_Ribbon_1"/>
    <property type="match status" value="1"/>
</dbReference>
<feature type="compositionally biased region" description="Low complexity" evidence="1">
    <location>
        <begin position="683"/>
        <end position="703"/>
    </location>
</feature>